<dbReference type="EMBL" id="JAKWFO010000014">
    <property type="protein sequence ID" value="KAI9632671.1"/>
    <property type="molecule type" value="Genomic_DNA"/>
</dbReference>
<name>A0AA38LTL1_9TREE</name>
<feature type="region of interest" description="Disordered" evidence="1">
    <location>
        <begin position="67"/>
        <end position="203"/>
    </location>
</feature>
<feature type="compositionally biased region" description="Low complexity" evidence="1">
    <location>
        <begin position="88"/>
        <end position="128"/>
    </location>
</feature>
<reference evidence="2" key="1">
    <citation type="journal article" date="2022" name="G3 (Bethesda)">
        <title>High quality genome of the basidiomycete yeast Dioszegia hungarica PDD-24b-2 isolated from cloud water.</title>
        <authorList>
            <person name="Jarrige D."/>
            <person name="Haridas S."/>
            <person name="Bleykasten-Grosshans C."/>
            <person name="Joly M."/>
            <person name="Nadalig T."/>
            <person name="Sancelme M."/>
            <person name="Vuilleumier S."/>
            <person name="Grigoriev I.V."/>
            <person name="Amato P."/>
            <person name="Bringel F."/>
        </authorList>
    </citation>
    <scope>NUCLEOTIDE SEQUENCE</scope>
    <source>
        <strain evidence="2">PDD-24b-2</strain>
    </source>
</reference>
<gene>
    <name evidence="2" type="ORF">MKK02DRAFT_40978</name>
</gene>
<evidence type="ECO:0000313" key="3">
    <source>
        <dbReference type="Proteomes" id="UP001164286"/>
    </source>
</evidence>
<protein>
    <submittedName>
        <fullName evidence="2">Uncharacterized protein</fullName>
    </submittedName>
</protein>
<dbReference type="Proteomes" id="UP001164286">
    <property type="component" value="Unassembled WGS sequence"/>
</dbReference>
<dbReference type="RefSeq" id="XP_052942448.1">
    <property type="nucleotide sequence ID" value="XM_053091363.1"/>
</dbReference>
<organism evidence="2 3">
    <name type="scientific">Dioszegia hungarica</name>
    <dbReference type="NCBI Taxonomy" id="4972"/>
    <lineage>
        <taxon>Eukaryota</taxon>
        <taxon>Fungi</taxon>
        <taxon>Dikarya</taxon>
        <taxon>Basidiomycota</taxon>
        <taxon>Agaricomycotina</taxon>
        <taxon>Tremellomycetes</taxon>
        <taxon>Tremellales</taxon>
        <taxon>Bulleribasidiaceae</taxon>
        <taxon>Dioszegia</taxon>
    </lineage>
</organism>
<comment type="caution">
    <text evidence="2">The sequence shown here is derived from an EMBL/GenBank/DDBJ whole genome shotgun (WGS) entry which is preliminary data.</text>
</comment>
<dbReference type="GeneID" id="77730568"/>
<keyword evidence="3" id="KW-1185">Reference proteome</keyword>
<feature type="compositionally biased region" description="Basic residues" evidence="1">
    <location>
        <begin position="150"/>
        <end position="191"/>
    </location>
</feature>
<dbReference type="AlphaFoldDB" id="A0AA38LTL1"/>
<evidence type="ECO:0000256" key="1">
    <source>
        <dbReference type="SAM" id="MobiDB-lite"/>
    </source>
</evidence>
<sequence>MGTMIKADLTKATPAPAPVRSTTNYFFYPAQNEPRYEFRMKYCDRKVLDIKLGLNVPEVQPKRMLAPLRASRASGSGLRISKRRRSPSTSSSDSSSSDAETSSNSSDSSSGSSSSSSDSNADGSAEESGGVRTSSKKRDKASPIFCCEKKKAKAAVKKAREKLRKAKTKAKKQASKRKREKKAEKRAKRRPVPIDLTGDSDDE</sequence>
<evidence type="ECO:0000313" key="2">
    <source>
        <dbReference type="EMBL" id="KAI9632671.1"/>
    </source>
</evidence>
<accession>A0AA38LTL1</accession>
<proteinExistence type="predicted"/>